<comment type="caution">
    <text evidence="3">The sequence shown here is derived from an EMBL/GenBank/DDBJ whole genome shotgun (WGS) entry which is preliminary data.</text>
</comment>
<dbReference type="Proteomes" id="UP000499080">
    <property type="component" value="Unassembled WGS sequence"/>
</dbReference>
<dbReference type="InterPro" id="IPR042509">
    <property type="entry name" value="ZCCHC3"/>
</dbReference>
<feature type="domain" description="CCHC-type" evidence="2">
    <location>
        <begin position="202"/>
        <end position="218"/>
    </location>
</feature>
<name>A0A4Y2BAP9_ARAVE</name>
<reference evidence="3 4" key="1">
    <citation type="journal article" date="2019" name="Sci. Rep.">
        <title>Orb-weaving spider Araneus ventricosus genome elucidates the spidroin gene catalogue.</title>
        <authorList>
            <person name="Kono N."/>
            <person name="Nakamura H."/>
            <person name="Ohtoshi R."/>
            <person name="Moran D.A.P."/>
            <person name="Shinohara A."/>
            <person name="Yoshida Y."/>
            <person name="Fujiwara M."/>
            <person name="Mori M."/>
            <person name="Tomita M."/>
            <person name="Arakawa K."/>
        </authorList>
    </citation>
    <scope>NUCLEOTIDE SEQUENCE [LARGE SCALE GENOMIC DNA]</scope>
</reference>
<dbReference type="PANTHER" id="PTHR22639">
    <property type="entry name" value="GAG-RELATED PROTEIN"/>
    <property type="match status" value="1"/>
</dbReference>
<evidence type="ECO:0000313" key="4">
    <source>
        <dbReference type="Proteomes" id="UP000499080"/>
    </source>
</evidence>
<proteinExistence type="predicted"/>
<feature type="region of interest" description="Disordered" evidence="1">
    <location>
        <begin position="288"/>
        <end position="314"/>
    </location>
</feature>
<dbReference type="OrthoDB" id="3039988at2759"/>
<sequence>MGKKKNRPFSGQQIESNLLEPHDFPTFLFIIHRESSDKETFHGVSPFLVEKAISGALGEVKSTKKLRSGDLLVEVNSPTQAKKILNIKTLSTIAVTITPHATLNSTKGVISCGDLLNDPIENITKELSTQGVTHVRRITIRRNDQLLNTKHLVLTFSSAKLPEYIKAGYMRLSVRAYIPNPLRCFNCQRFGHSKLACRGTLTCARCAEVGHDSTDCTAKEKCINCKGNHTSFSRDCSAWKQEKEIITTEITNQISYPEARKLVKSRTPTPGTSFASAIKKTPVAILTPTNQSDLPSEINSKTSGSLPATHSPATTAGNILPLPVAPISEAASASQNFSDFQIVNSKKKFKKETKLKINNQNATVEKNIKIL</sequence>
<gene>
    <name evidence="3" type="ORF">AVEN_255250_1</name>
</gene>
<dbReference type="EMBL" id="BGPR01000063">
    <property type="protein sequence ID" value="GBL89118.1"/>
    <property type="molecule type" value="Genomic_DNA"/>
</dbReference>
<dbReference type="GO" id="GO:0003723">
    <property type="term" value="F:RNA binding"/>
    <property type="evidence" value="ECO:0007669"/>
    <property type="project" value="InterPro"/>
</dbReference>
<dbReference type="GO" id="GO:0003690">
    <property type="term" value="F:double-stranded DNA binding"/>
    <property type="evidence" value="ECO:0007669"/>
    <property type="project" value="InterPro"/>
</dbReference>
<protein>
    <recommendedName>
        <fullName evidence="2">CCHC-type domain-containing protein</fullName>
    </recommendedName>
</protein>
<keyword evidence="4" id="KW-1185">Reference proteome</keyword>
<dbReference type="InterPro" id="IPR036875">
    <property type="entry name" value="Znf_CCHC_sf"/>
</dbReference>
<dbReference type="SUPFAM" id="SSF57756">
    <property type="entry name" value="Retrovirus zinc finger-like domains"/>
    <property type="match status" value="1"/>
</dbReference>
<evidence type="ECO:0000259" key="2">
    <source>
        <dbReference type="SMART" id="SM00343"/>
    </source>
</evidence>
<evidence type="ECO:0000256" key="1">
    <source>
        <dbReference type="SAM" id="MobiDB-lite"/>
    </source>
</evidence>
<dbReference type="GO" id="GO:0008270">
    <property type="term" value="F:zinc ion binding"/>
    <property type="evidence" value="ECO:0007669"/>
    <property type="project" value="InterPro"/>
</dbReference>
<evidence type="ECO:0000313" key="3">
    <source>
        <dbReference type="EMBL" id="GBL89118.1"/>
    </source>
</evidence>
<dbReference type="GO" id="GO:0002218">
    <property type="term" value="P:activation of innate immune response"/>
    <property type="evidence" value="ECO:0007669"/>
    <property type="project" value="InterPro"/>
</dbReference>
<dbReference type="InterPro" id="IPR001878">
    <property type="entry name" value="Znf_CCHC"/>
</dbReference>
<dbReference type="PANTHER" id="PTHR22639:SF3">
    <property type="entry name" value="ZINC FINGER CCHC DOMAIN-CONTAINING PROTEIN 3"/>
    <property type="match status" value="1"/>
</dbReference>
<feature type="domain" description="CCHC-type" evidence="2">
    <location>
        <begin position="183"/>
        <end position="199"/>
    </location>
</feature>
<organism evidence="3 4">
    <name type="scientific">Araneus ventricosus</name>
    <name type="common">Orbweaver spider</name>
    <name type="synonym">Epeira ventricosa</name>
    <dbReference type="NCBI Taxonomy" id="182803"/>
    <lineage>
        <taxon>Eukaryota</taxon>
        <taxon>Metazoa</taxon>
        <taxon>Ecdysozoa</taxon>
        <taxon>Arthropoda</taxon>
        <taxon>Chelicerata</taxon>
        <taxon>Arachnida</taxon>
        <taxon>Araneae</taxon>
        <taxon>Araneomorphae</taxon>
        <taxon>Entelegynae</taxon>
        <taxon>Araneoidea</taxon>
        <taxon>Araneidae</taxon>
        <taxon>Araneus</taxon>
    </lineage>
</organism>
<accession>A0A4Y2BAP9</accession>
<dbReference type="SMART" id="SM00343">
    <property type="entry name" value="ZnF_C2HC"/>
    <property type="match status" value="2"/>
</dbReference>
<dbReference type="AlphaFoldDB" id="A0A4Y2BAP9"/>
<dbReference type="Gene3D" id="4.10.60.10">
    <property type="entry name" value="Zinc finger, CCHC-type"/>
    <property type="match status" value="1"/>
</dbReference>